<feature type="transmembrane region" description="Helical" evidence="1">
    <location>
        <begin position="20"/>
        <end position="41"/>
    </location>
</feature>
<organism evidence="2 3">
    <name type="scientific">Domibacillus iocasae</name>
    <dbReference type="NCBI Taxonomy" id="1714016"/>
    <lineage>
        <taxon>Bacteria</taxon>
        <taxon>Bacillati</taxon>
        <taxon>Bacillota</taxon>
        <taxon>Bacilli</taxon>
        <taxon>Bacillales</taxon>
        <taxon>Bacillaceae</taxon>
        <taxon>Domibacillus</taxon>
    </lineage>
</organism>
<protein>
    <submittedName>
        <fullName evidence="2">Uncharacterized protein</fullName>
    </submittedName>
</protein>
<evidence type="ECO:0000313" key="3">
    <source>
        <dbReference type="Proteomes" id="UP000095658"/>
    </source>
</evidence>
<keyword evidence="1" id="KW-1133">Transmembrane helix</keyword>
<name>A0A1E7DMG6_9BACI</name>
<proteinExistence type="predicted"/>
<keyword evidence="1" id="KW-0812">Transmembrane</keyword>
<dbReference type="OrthoDB" id="2967584at2"/>
<gene>
    <name evidence="2" type="ORF">BA724_12365</name>
</gene>
<feature type="transmembrane region" description="Helical" evidence="1">
    <location>
        <begin position="86"/>
        <end position="103"/>
    </location>
</feature>
<evidence type="ECO:0000256" key="1">
    <source>
        <dbReference type="SAM" id="Phobius"/>
    </source>
</evidence>
<sequence length="121" mass="13692">MEDVISLIASIKEWLTMENVVQAVSYTFFFVTVGVFAWQVYRCILVIRKAVALKKIGFKTVVQSLITLYLIVIALLSAGINGRTGVFWVFSFIGFSLTCIFWIDRASKRGIKPAKLKRHSP</sequence>
<evidence type="ECO:0000313" key="2">
    <source>
        <dbReference type="EMBL" id="OES43878.1"/>
    </source>
</evidence>
<feature type="transmembrane region" description="Helical" evidence="1">
    <location>
        <begin position="61"/>
        <end position="80"/>
    </location>
</feature>
<accession>A0A1E7DMG6</accession>
<dbReference type="Proteomes" id="UP000095658">
    <property type="component" value="Unassembled WGS sequence"/>
</dbReference>
<dbReference type="AlphaFoldDB" id="A0A1E7DMG6"/>
<reference evidence="2 3" key="1">
    <citation type="submission" date="2016-06" db="EMBL/GenBank/DDBJ databases">
        <title>Domibacillus iocasae genome sequencing.</title>
        <authorList>
            <person name="Verma A."/>
            <person name="Pal Y."/>
            <person name="Ojha A.K."/>
            <person name="Krishnamurthi S."/>
        </authorList>
    </citation>
    <scope>NUCLEOTIDE SEQUENCE [LARGE SCALE GENOMIC DNA]</scope>
    <source>
        <strain evidence="2 3">DSM 29979</strain>
    </source>
</reference>
<keyword evidence="1" id="KW-0472">Membrane</keyword>
<keyword evidence="3" id="KW-1185">Reference proteome</keyword>
<dbReference type="RefSeq" id="WP_069939656.1">
    <property type="nucleotide sequence ID" value="NZ_MAMP01000024.1"/>
</dbReference>
<comment type="caution">
    <text evidence="2">The sequence shown here is derived from an EMBL/GenBank/DDBJ whole genome shotgun (WGS) entry which is preliminary data.</text>
</comment>
<dbReference type="EMBL" id="MAMP01000024">
    <property type="protein sequence ID" value="OES43878.1"/>
    <property type="molecule type" value="Genomic_DNA"/>
</dbReference>